<keyword evidence="6 7" id="KW-0326">Glycosidase</keyword>
<dbReference type="Pfam" id="PF14845">
    <property type="entry name" value="Glycohydro_20b2"/>
    <property type="match status" value="1"/>
</dbReference>
<feature type="active site" description="Proton donor" evidence="8">
    <location>
        <position position="319"/>
    </location>
</feature>
<dbReference type="PANTHER" id="PTHR22600:SF26">
    <property type="entry name" value="BETA-N-ACETYLHEXOSAMINIDASE"/>
    <property type="match status" value="1"/>
</dbReference>
<dbReference type="SUPFAM" id="SSF55545">
    <property type="entry name" value="beta-N-acetylhexosaminidase-like domain"/>
    <property type="match status" value="1"/>
</dbReference>
<feature type="domain" description="Glycoside hydrolase family 20 catalytic" evidence="10">
    <location>
        <begin position="160"/>
        <end position="493"/>
    </location>
</feature>
<keyword evidence="3 9" id="KW-0732">Signal</keyword>
<dbReference type="InterPro" id="IPR029018">
    <property type="entry name" value="Hex-like_dom2"/>
</dbReference>
<keyword evidence="4 7" id="KW-0378">Hydrolase</keyword>
<feature type="signal peptide" evidence="9">
    <location>
        <begin position="1"/>
        <end position="16"/>
    </location>
</feature>
<comment type="caution">
    <text evidence="12">The sequence shown here is derived from an EMBL/GenBank/DDBJ whole genome shotgun (WGS) entry which is preliminary data.</text>
</comment>
<dbReference type="OrthoDB" id="428480at2759"/>
<dbReference type="GO" id="GO:0016020">
    <property type="term" value="C:membrane"/>
    <property type="evidence" value="ECO:0007669"/>
    <property type="project" value="TreeGrafter"/>
</dbReference>
<dbReference type="Gene3D" id="3.30.379.10">
    <property type="entry name" value="Chitobiase/beta-hexosaminidase domain 2-like"/>
    <property type="match status" value="1"/>
</dbReference>
<dbReference type="InterPro" id="IPR029019">
    <property type="entry name" value="HEX_eukaryotic_N"/>
</dbReference>
<evidence type="ECO:0000256" key="5">
    <source>
        <dbReference type="ARBA" id="ARBA00023180"/>
    </source>
</evidence>
<dbReference type="SUPFAM" id="SSF51445">
    <property type="entry name" value="(Trans)glycosidases"/>
    <property type="match status" value="1"/>
</dbReference>
<gene>
    <name evidence="12" type="primary">NAG1_2</name>
    <name evidence="12" type="ORF">GGI25_002696</name>
</gene>
<proteinExistence type="inferred from homology"/>
<comment type="catalytic activity">
    <reaction evidence="1 7">
        <text>Hydrolysis of terminal non-reducing N-acetyl-D-hexosamine residues in N-acetyl-beta-D-hexosaminides.</text>
        <dbReference type="EC" id="3.2.1.52"/>
    </reaction>
</comment>
<keyword evidence="12" id="KW-0413">Isomerase</keyword>
<evidence type="ECO:0000256" key="7">
    <source>
        <dbReference type="PIRNR" id="PIRNR001093"/>
    </source>
</evidence>
<dbReference type="FunFam" id="3.20.20.80:FF:000063">
    <property type="entry name" value="Beta-hexosaminidase"/>
    <property type="match status" value="1"/>
</dbReference>
<dbReference type="PRINTS" id="PR00738">
    <property type="entry name" value="GLHYDRLASE20"/>
</dbReference>
<dbReference type="InterPro" id="IPR025705">
    <property type="entry name" value="Beta_hexosaminidase_sua/sub"/>
</dbReference>
<dbReference type="Proteomes" id="UP001151518">
    <property type="component" value="Unassembled WGS sequence"/>
</dbReference>
<accession>A0A9W8KYA2</accession>
<feature type="chain" id="PRO_5040939332" description="Beta-hexosaminidase" evidence="9">
    <location>
        <begin position="17"/>
        <end position="544"/>
    </location>
</feature>
<dbReference type="EMBL" id="JANBTW010000025">
    <property type="protein sequence ID" value="KAJ2678053.1"/>
    <property type="molecule type" value="Genomic_DNA"/>
</dbReference>
<evidence type="ECO:0000256" key="4">
    <source>
        <dbReference type="ARBA" id="ARBA00022801"/>
    </source>
</evidence>
<dbReference type="EC" id="3.2.1.52" evidence="7"/>
<dbReference type="PIRSF" id="PIRSF001093">
    <property type="entry name" value="B-hxosamndse_ab_euk"/>
    <property type="match status" value="1"/>
</dbReference>
<dbReference type="InterPro" id="IPR017853">
    <property type="entry name" value="GH"/>
</dbReference>
<dbReference type="GO" id="GO:0004563">
    <property type="term" value="F:beta-N-acetylhexosaminidase activity"/>
    <property type="evidence" value="ECO:0007669"/>
    <property type="project" value="UniProtKB-EC"/>
</dbReference>
<evidence type="ECO:0000256" key="1">
    <source>
        <dbReference type="ARBA" id="ARBA00001231"/>
    </source>
</evidence>
<organism evidence="12 13">
    <name type="scientific">Coemansia spiralis</name>
    <dbReference type="NCBI Taxonomy" id="417178"/>
    <lineage>
        <taxon>Eukaryota</taxon>
        <taxon>Fungi</taxon>
        <taxon>Fungi incertae sedis</taxon>
        <taxon>Zoopagomycota</taxon>
        <taxon>Kickxellomycotina</taxon>
        <taxon>Kickxellomycetes</taxon>
        <taxon>Kickxellales</taxon>
        <taxon>Kickxellaceae</taxon>
        <taxon>Coemansia</taxon>
    </lineage>
</organism>
<dbReference type="GO" id="GO:0030203">
    <property type="term" value="P:glycosaminoglycan metabolic process"/>
    <property type="evidence" value="ECO:0007669"/>
    <property type="project" value="TreeGrafter"/>
</dbReference>
<evidence type="ECO:0000256" key="2">
    <source>
        <dbReference type="ARBA" id="ARBA00006285"/>
    </source>
</evidence>
<protein>
    <recommendedName>
        <fullName evidence="7">Beta-hexosaminidase</fullName>
        <ecNumber evidence="7">3.2.1.52</ecNumber>
    </recommendedName>
</protein>
<evidence type="ECO:0000256" key="9">
    <source>
        <dbReference type="SAM" id="SignalP"/>
    </source>
</evidence>
<evidence type="ECO:0000259" key="10">
    <source>
        <dbReference type="Pfam" id="PF00728"/>
    </source>
</evidence>
<keyword evidence="5" id="KW-0325">Glycoprotein</keyword>
<evidence type="ECO:0000256" key="8">
    <source>
        <dbReference type="PIRSR" id="PIRSR001093-1"/>
    </source>
</evidence>
<evidence type="ECO:0000256" key="3">
    <source>
        <dbReference type="ARBA" id="ARBA00022729"/>
    </source>
</evidence>
<feature type="domain" description="Beta-hexosaminidase eukaryotic type N-terminal" evidence="11">
    <location>
        <begin position="19"/>
        <end position="136"/>
    </location>
</feature>
<dbReference type="GO" id="GO:0005975">
    <property type="term" value="P:carbohydrate metabolic process"/>
    <property type="evidence" value="ECO:0007669"/>
    <property type="project" value="InterPro"/>
</dbReference>
<reference evidence="12" key="1">
    <citation type="submission" date="2022-07" db="EMBL/GenBank/DDBJ databases">
        <title>Phylogenomic reconstructions and comparative analyses of Kickxellomycotina fungi.</title>
        <authorList>
            <person name="Reynolds N.K."/>
            <person name="Stajich J.E."/>
            <person name="Barry K."/>
            <person name="Grigoriev I.V."/>
            <person name="Crous P."/>
            <person name="Smith M.E."/>
        </authorList>
    </citation>
    <scope>NUCLEOTIDE SEQUENCE</scope>
    <source>
        <strain evidence="12">NRRL 3115</strain>
    </source>
</reference>
<evidence type="ECO:0000313" key="12">
    <source>
        <dbReference type="EMBL" id="KAJ2678053.1"/>
    </source>
</evidence>
<dbReference type="InterPro" id="IPR015883">
    <property type="entry name" value="Glyco_hydro_20_cat"/>
</dbReference>
<dbReference type="Gene3D" id="3.20.20.80">
    <property type="entry name" value="Glycosidases"/>
    <property type="match status" value="1"/>
</dbReference>
<comment type="similarity">
    <text evidence="2 7">Belongs to the glycosyl hydrolase 20 family.</text>
</comment>
<evidence type="ECO:0000256" key="6">
    <source>
        <dbReference type="ARBA" id="ARBA00023295"/>
    </source>
</evidence>
<dbReference type="CDD" id="cd06562">
    <property type="entry name" value="GH20_HexA_HexB-like"/>
    <property type="match status" value="1"/>
</dbReference>
<dbReference type="GO" id="GO:0016853">
    <property type="term" value="F:isomerase activity"/>
    <property type="evidence" value="ECO:0007669"/>
    <property type="project" value="UniProtKB-KW"/>
</dbReference>
<name>A0A9W8KYA2_9FUNG</name>
<evidence type="ECO:0000313" key="13">
    <source>
        <dbReference type="Proteomes" id="UP001151518"/>
    </source>
</evidence>
<dbReference type="PANTHER" id="PTHR22600">
    <property type="entry name" value="BETA-HEXOSAMINIDASE"/>
    <property type="match status" value="1"/>
</dbReference>
<sequence length="544" mass="60355">MKLALAILGALSPVLAHSIWPVPTKYEGGNCTTAAASTQIVVGYTVSQLLANAVDRYNSLISKESFTPPADYNITKAPATDGSLSGLQISISNSDEALSLDTDESYTLDVPVDGQATLKANTVYGALRGIETYSQLIITYGGVKVVKDTPVHIEDSPVLKHRGILLDTSRNYFAVDDIKRTLDAMSYNKLNVFHWHIVDAQSWPVESKSHPELQEIGSYGPDMRYSYGDVQDIIQYGKERGIRIIPEFDMPGHTYIISESHPDLISCPNVQPNWANYAAEPPSGQFNIAKRAATDFAISIIDEYAALFTDNTFHLGGDEVNLNCWNDDPDVKNYLKAHPNATVQTLLTEFYTNVHDELAKLKKTGISWEETLFHTEYTPPKSTIIQAWIDAQSIPDTVAKGYRSIASPASAYYLDCGHGAWLSNFDGNSWCDPFKTWMHIYNFDPFANVTTEAQRKLVIGAEVALWAEQADWTTLDNYLWPRACAMAETAWSGKADSNGHVRTTAEVAQRLHDQRFRLVGRGIRAEPMQALWCARNPGMCLLPS</sequence>
<dbReference type="Pfam" id="PF00728">
    <property type="entry name" value="Glyco_hydro_20"/>
    <property type="match status" value="1"/>
</dbReference>
<dbReference type="AlphaFoldDB" id="A0A9W8KYA2"/>
<evidence type="ECO:0000259" key="11">
    <source>
        <dbReference type="Pfam" id="PF14845"/>
    </source>
</evidence>